<evidence type="ECO:0000256" key="1">
    <source>
        <dbReference type="ARBA" id="ARBA00012486"/>
    </source>
</evidence>
<dbReference type="PANTHER" id="PTHR24067">
    <property type="entry name" value="UBIQUITIN-CONJUGATING ENZYME E2"/>
    <property type="match status" value="1"/>
</dbReference>
<evidence type="ECO:0000256" key="5">
    <source>
        <dbReference type="ARBA" id="ARBA00022840"/>
    </source>
</evidence>
<evidence type="ECO:0000313" key="12">
    <source>
        <dbReference type="Proteomes" id="UP000719412"/>
    </source>
</evidence>
<keyword evidence="2" id="KW-0808">Transferase</keyword>
<evidence type="ECO:0000256" key="4">
    <source>
        <dbReference type="ARBA" id="ARBA00022786"/>
    </source>
</evidence>
<dbReference type="EMBL" id="JABDTM020024662">
    <property type="protein sequence ID" value="KAH0814076.1"/>
    <property type="molecule type" value="Genomic_DNA"/>
</dbReference>
<evidence type="ECO:0000256" key="3">
    <source>
        <dbReference type="ARBA" id="ARBA00022741"/>
    </source>
</evidence>
<dbReference type="InterPro" id="IPR023313">
    <property type="entry name" value="UBQ-conjugating_AS"/>
</dbReference>
<dbReference type="GO" id="GO:0061631">
    <property type="term" value="F:ubiquitin conjugating enzyme activity"/>
    <property type="evidence" value="ECO:0007669"/>
    <property type="project" value="UniProtKB-EC"/>
</dbReference>
<organism evidence="11 12">
    <name type="scientific">Tenebrio molitor</name>
    <name type="common">Yellow mealworm beetle</name>
    <dbReference type="NCBI Taxonomy" id="7067"/>
    <lineage>
        <taxon>Eukaryota</taxon>
        <taxon>Metazoa</taxon>
        <taxon>Ecdysozoa</taxon>
        <taxon>Arthropoda</taxon>
        <taxon>Hexapoda</taxon>
        <taxon>Insecta</taxon>
        <taxon>Pterygota</taxon>
        <taxon>Neoptera</taxon>
        <taxon>Endopterygota</taxon>
        <taxon>Coleoptera</taxon>
        <taxon>Polyphaga</taxon>
        <taxon>Cucujiformia</taxon>
        <taxon>Tenebrionidae</taxon>
        <taxon>Tenebrio</taxon>
    </lineage>
</organism>
<dbReference type="CDD" id="cd23795">
    <property type="entry name" value="UBCc_UBE2G1"/>
    <property type="match status" value="1"/>
</dbReference>
<protein>
    <recommendedName>
        <fullName evidence="1">E2 ubiquitin-conjugating enzyme</fullName>
        <ecNumber evidence="1">2.3.2.23</ecNumber>
    </recommendedName>
</protein>
<dbReference type="GO" id="GO:0005524">
    <property type="term" value="F:ATP binding"/>
    <property type="evidence" value="ECO:0007669"/>
    <property type="project" value="UniProtKB-UniRule"/>
</dbReference>
<evidence type="ECO:0000259" key="10">
    <source>
        <dbReference type="PROSITE" id="PS50127"/>
    </source>
</evidence>
<dbReference type="InterPro" id="IPR016135">
    <property type="entry name" value="UBQ-conjugating_enzyme/RWD"/>
</dbReference>
<dbReference type="Proteomes" id="UP000719412">
    <property type="component" value="Unassembled WGS sequence"/>
</dbReference>
<gene>
    <name evidence="11" type="ORF">GEV33_008717</name>
</gene>
<keyword evidence="4 8" id="KW-0833">Ubl conjugation pathway</keyword>
<reference evidence="11" key="2">
    <citation type="submission" date="2021-08" db="EMBL/GenBank/DDBJ databases">
        <authorList>
            <person name="Eriksson T."/>
        </authorList>
    </citation>
    <scope>NUCLEOTIDE SEQUENCE</scope>
    <source>
        <strain evidence="11">Stoneville</strain>
        <tissue evidence="11">Whole head</tissue>
    </source>
</reference>
<feature type="active site" description="Glycyl thioester intermediate" evidence="7">
    <location>
        <position position="214"/>
    </location>
</feature>
<feature type="region of interest" description="Disordered" evidence="9">
    <location>
        <begin position="38"/>
        <end position="112"/>
    </location>
</feature>
<comment type="caution">
    <text evidence="11">The sequence shown here is derived from an EMBL/GenBank/DDBJ whole genome shotgun (WGS) entry which is preliminary data.</text>
</comment>
<dbReference type="InterPro" id="IPR050113">
    <property type="entry name" value="Ub_conjugating_enzyme"/>
</dbReference>
<evidence type="ECO:0000256" key="7">
    <source>
        <dbReference type="PROSITE-ProRule" id="PRU10133"/>
    </source>
</evidence>
<evidence type="ECO:0000256" key="8">
    <source>
        <dbReference type="RuleBase" id="RU362109"/>
    </source>
</evidence>
<dbReference type="PROSITE" id="PS50127">
    <property type="entry name" value="UBC_2"/>
    <property type="match status" value="1"/>
</dbReference>
<dbReference type="EC" id="2.3.2.23" evidence="1"/>
<keyword evidence="5 8" id="KW-0067">ATP-binding</keyword>
<proteinExistence type="inferred from homology"/>
<dbReference type="Pfam" id="PF00179">
    <property type="entry name" value="UQ_con"/>
    <property type="match status" value="1"/>
</dbReference>
<evidence type="ECO:0000313" key="11">
    <source>
        <dbReference type="EMBL" id="KAH0814076.1"/>
    </source>
</evidence>
<reference evidence="11" key="1">
    <citation type="journal article" date="2020" name="J Insects Food Feed">
        <title>The yellow mealworm (Tenebrio molitor) genome: a resource for the emerging insects as food and feed industry.</title>
        <authorList>
            <person name="Eriksson T."/>
            <person name="Andere A."/>
            <person name="Kelstrup H."/>
            <person name="Emery V."/>
            <person name="Picard C."/>
        </authorList>
    </citation>
    <scope>NUCLEOTIDE SEQUENCE</scope>
    <source>
        <strain evidence="11">Stoneville</strain>
        <tissue evidence="11">Whole head</tissue>
    </source>
</reference>
<dbReference type="AlphaFoldDB" id="A0A8J6HH76"/>
<dbReference type="InterPro" id="IPR000608">
    <property type="entry name" value="UBC"/>
</dbReference>
<keyword evidence="3 8" id="KW-0547">Nucleotide-binding</keyword>
<accession>A0A8J6HH76</accession>
<evidence type="ECO:0000256" key="9">
    <source>
        <dbReference type="SAM" id="MobiDB-lite"/>
    </source>
</evidence>
<comment type="function">
    <text evidence="6">Accepts ubiquitin from the E1 complex and catalyzes its covalent attachment to other proteins. In vitro catalyzes 'Lys-48'-, as well as 'Lys-63'-linked polyubiquitination. May be involved in degradation of muscle-specific proteins. Mediates polyubiquitination of CYP3A4.</text>
</comment>
<dbReference type="GO" id="GO:0032446">
    <property type="term" value="P:protein modification by small protein conjugation"/>
    <property type="evidence" value="ECO:0007669"/>
    <property type="project" value="UniProtKB-ARBA"/>
</dbReference>
<feature type="domain" description="UBC core" evidence="10">
    <location>
        <begin position="129"/>
        <end position="289"/>
    </location>
</feature>
<sequence>MRSYLLVTPAIFSLKQCLFEPQSALLLRKQLAGKPSKEYFSHTKNQHNYKKSDTPRRHQTTPKSPHSRGISPKTPRQLDPAPASPGQKRRNPKKSAPGTERPGPQRLAAERGGRLRGEAPRLSHFQFSPNCQKKFDICGELNKNPVEGFSAGLIDDNDIYRWEVLIIGPPDTLYEGGFFKCHLYFPKEYPLRPPKMKFVTEIWHPNIDKNGDVCISILHEPGDDKFGYEKASERWLPVHTVETILISVISMLADPNDESPANVDAAKEWREMYGEFKRKVARCVRKSQEEC</sequence>
<keyword evidence="12" id="KW-1185">Reference proteome</keyword>
<dbReference type="PROSITE" id="PS00183">
    <property type="entry name" value="UBC_1"/>
    <property type="match status" value="1"/>
</dbReference>
<dbReference type="SMART" id="SM00212">
    <property type="entry name" value="UBCc"/>
    <property type="match status" value="1"/>
</dbReference>
<name>A0A8J6HH76_TENMO</name>
<evidence type="ECO:0000256" key="2">
    <source>
        <dbReference type="ARBA" id="ARBA00022679"/>
    </source>
</evidence>
<comment type="similarity">
    <text evidence="8">Belongs to the ubiquitin-conjugating enzyme family.</text>
</comment>
<dbReference type="Gene3D" id="3.10.110.10">
    <property type="entry name" value="Ubiquitin Conjugating Enzyme"/>
    <property type="match status" value="1"/>
</dbReference>
<dbReference type="SUPFAM" id="SSF54495">
    <property type="entry name" value="UBC-like"/>
    <property type="match status" value="1"/>
</dbReference>
<dbReference type="FunFam" id="3.10.110.10:FF:000018">
    <property type="entry name" value="Ubiquitin-conjugating enzyme E2 G1"/>
    <property type="match status" value="1"/>
</dbReference>
<evidence type="ECO:0000256" key="6">
    <source>
        <dbReference type="ARBA" id="ARBA00053162"/>
    </source>
</evidence>